<protein>
    <submittedName>
        <fullName evidence="1">Uncharacterized protein</fullName>
    </submittedName>
</protein>
<accession>A0A3N9P1J3</accession>
<evidence type="ECO:0000313" key="1">
    <source>
        <dbReference type="EMBL" id="RQW09357.1"/>
    </source>
</evidence>
<reference evidence="1 2" key="1">
    <citation type="submission" date="2018-11" db="EMBL/GenBank/DDBJ databases">
        <title>Genome sequence of strain 7197.</title>
        <authorList>
            <person name="Gao J."/>
            <person name="Sun J."/>
        </authorList>
    </citation>
    <scope>NUCLEOTIDE SEQUENCE [LARGE SCALE GENOMIC DNA]</scope>
    <source>
        <strain evidence="1 2">7197</strain>
    </source>
</reference>
<sequence>MIGPFFSETLTDENRKKLLSDIYSSSREKDDWCIGYGSEDVEDVQCAIFYDNIITNDDKSSLWERFCLEIKTHNRFILDFTSDVDFVDLLNSKRIKLKAEDCFFMLGLVMN</sequence>
<keyword evidence="2" id="KW-1185">Reference proteome</keyword>
<gene>
    <name evidence="1" type="ORF">EH198_19485</name>
</gene>
<dbReference type="AlphaFoldDB" id="A0A3N9P1J3"/>
<dbReference type="RefSeq" id="WP_148091520.1">
    <property type="nucleotide sequence ID" value="NZ_RQPI01000014.1"/>
</dbReference>
<dbReference type="Proteomes" id="UP000282529">
    <property type="component" value="Unassembled WGS sequence"/>
</dbReference>
<name>A0A3N9P1J3_9BACL</name>
<organism evidence="1 2">
    <name type="scientific">Paenibacillus rhizophilus</name>
    <dbReference type="NCBI Taxonomy" id="1850366"/>
    <lineage>
        <taxon>Bacteria</taxon>
        <taxon>Bacillati</taxon>
        <taxon>Bacillota</taxon>
        <taxon>Bacilli</taxon>
        <taxon>Bacillales</taxon>
        <taxon>Paenibacillaceae</taxon>
        <taxon>Paenibacillus</taxon>
    </lineage>
</organism>
<evidence type="ECO:0000313" key="2">
    <source>
        <dbReference type="Proteomes" id="UP000282529"/>
    </source>
</evidence>
<dbReference type="EMBL" id="RQPI01000014">
    <property type="protein sequence ID" value="RQW09357.1"/>
    <property type="molecule type" value="Genomic_DNA"/>
</dbReference>
<proteinExistence type="predicted"/>
<comment type="caution">
    <text evidence="1">The sequence shown here is derived from an EMBL/GenBank/DDBJ whole genome shotgun (WGS) entry which is preliminary data.</text>
</comment>